<dbReference type="AlphaFoldDB" id="A0A3M7RK52"/>
<sequence length="93" mass="10932">MVSFFEFVKPSNIKISSDIGKPTKRFSLNHKRVHLQVQGIYYFYIAHGSAKCKKFCTNVEIIRITKSGLKKKFHARTPKMVLERFLENFICYV</sequence>
<keyword evidence="2" id="KW-1185">Reference proteome</keyword>
<comment type="caution">
    <text evidence="1">The sequence shown here is derived from an EMBL/GenBank/DDBJ whole genome shotgun (WGS) entry which is preliminary data.</text>
</comment>
<dbReference type="Proteomes" id="UP000276133">
    <property type="component" value="Unassembled WGS sequence"/>
</dbReference>
<protein>
    <submittedName>
        <fullName evidence="1">Uncharacterized protein</fullName>
    </submittedName>
</protein>
<proteinExistence type="predicted"/>
<gene>
    <name evidence="1" type="ORF">BpHYR1_040802</name>
</gene>
<evidence type="ECO:0000313" key="2">
    <source>
        <dbReference type="Proteomes" id="UP000276133"/>
    </source>
</evidence>
<name>A0A3M7RK52_BRAPC</name>
<accession>A0A3M7RK52</accession>
<dbReference type="EMBL" id="REGN01003206">
    <property type="protein sequence ID" value="RNA23854.1"/>
    <property type="molecule type" value="Genomic_DNA"/>
</dbReference>
<organism evidence="1 2">
    <name type="scientific">Brachionus plicatilis</name>
    <name type="common">Marine rotifer</name>
    <name type="synonym">Brachionus muelleri</name>
    <dbReference type="NCBI Taxonomy" id="10195"/>
    <lineage>
        <taxon>Eukaryota</taxon>
        <taxon>Metazoa</taxon>
        <taxon>Spiralia</taxon>
        <taxon>Gnathifera</taxon>
        <taxon>Rotifera</taxon>
        <taxon>Eurotatoria</taxon>
        <taxon>Monogononta</taxon>
        <taxon>Pseudotrocha</taxon>
        <taxon>Ploima</taxon>
        <taxon>Brachionidae</taxon>
        <taxon>Brachionus</taxon>
    </lineage>
</organism>
<reference evidence="1 2" key="1">
    <citation type="journal article" date="2018" name="Sci. Rep.">
        <title>Genomic signatures of local adaptation to the degree of environmental predictability in rotifers.</title>
        <authorList>
            <person name="Franch-Gras L."/>
            <person name="Hahn C."/>
            <person name="Garcia-Roger E.M."/>
            <person name="Carmona M.J."/>
            <person name="Serra M."/>
            <person name="Gomez A."/>
        </authorList>
    </citation>
    <scope>NUCLEOTIDE SEQUENCE [LARGE SCALE GENOMIC DNA]</scope>
    <source>
        <strain evidence="1">HYR1</strain>
    </source>
</reference>
<evidence type="ECO:0000313" key="1">
    <source>
        <dbReference type="EMBL" id="RNA23854.1"/>
    </source>
</evidence>